<organism evidence="9 10">
    <name type="scientific">Prorocentrum cordatum</name>
    <dbReference type="NCBI Taxonomy" id="2364126"/>
    <lineage>
        <taxon>Eukaryota</taxon>
        <taxon>Sar</taxon>
        <taxon>Alveolata</taxon>
        <taxon>Dinophyceae</taxon>
        <taxon>Prorocentrales</taxon>
        <taxon>Prorocentraceae</taxon>
        <taxon>Prorocentrum</taxon>
    </lineage>
</organism>
<evidence type="ECO:0000313" key="10">
    <source>
        <dbReference type="Proteomes" id="UP001189429"/>
    </source>
</evidence>
<accession>A0ABN9XVX9</accession>
<evidence type="ECO:0000256" key="7">
    <source>
        <dbReference type="SAM" id="MobiDB-lite"/>
    </source>
</evidence>
<feature type="compositionally biased region" description="Low complexity" evidence="7">
    <location>
        <begin position="1066"/>
        <end position="1101"/>
    </location>
</feature>
<proteinExistence type="predicted"/>
<feature type="domain" description="Phosphofructokinase" evidence="8">
    <location>
        <begin position="452"/>
        <end position="690"/>
    </location>
</feature>
<feature type="region of interest" description="Disordered" evidence="7">
    <location>
        <begin position="400"/>
        <end position="423"/>
    </location>
</feature>
<keyword evidence="1" id="KW-0963">Cytoplasm</keyword>
<evidence type="ECO:0000256" key="4">
    <source>
        <dbReference type="ARBA" id="ARBA00022777"/>
    </source>
</evidence>
<reference evidence="9" key="1">
    <citation type="submission" date="2023-10" db="EMBL/GenBank/DDBJ databases">
        <authorList>
            <person name="Chen Y."/>
            <person name="Shah S."/>
            <person name="Dougan E. K."/>
            <person name="Thang M."/>
            <person name="Chan C."/>
        </authorList>
    </citation>
    <scope>NUCLEOTIDE SEQUENCE [LARGE SCALE GENOMIC DNA]</scope>
</reference>
<dbReference type="Pfam" id="PF00365">
    <property type="entry name" value="PFK"/>
    <property type="match status" value="1"/>
</dbReference>
<keyword evidence="4" id="KW-0418">Kinase</keyword>
<keyword evidence="6" id="KW-0324">Glycolysis</keyword>
<dbReference type="InterPro" id="IPR000023">
    <property type="entry name" value="Phosphofructokinase_dom"/>
</dbReference>
<sequence length="1101" mass="119947">MEVALETRCTFTVFNRHRSGQQVTMRETVDRLVKGVQRRREIGRPSGVVLISGQFLAQLPEMAVLKAEILEICGDAALDDSVGRRTSTMPLALEEVEGQLRDEGAKTLFAHLPRAAQMSLIRERDSSGMPALPEVEVERILGRFVQKEVEEDSRGAASPQHTFAPRFHAVELMCNAPLPSNFDCAFGYTLGHTAAALLCERRTFHLASCIDMHLPVAEWKPCALPFTAIFGGGDGDVSCRTLQRLQRRNIPLAYEFFKDRWVERNAVKAPGPVQFGDDGDVGPMSDRPYALLAEYLSLDELKQLIHPDFALPPPPELVISPDHPRVVRDMRLHRNLSALEQARVGYQPALPSYLRGGVLAQNEDITPQACTNWQDLDATFPLTKAGKTAVRLLPFHQAPAEKASASAPRAHSGADVPESGPRVPRLRADSVLGGVDSLVLSSPRQKRERPARVGVVFSSSQAPGFHTVVAGLYDYFAGLDPPSELIGFLGGYAGLIEGHSIPISKDMVDAYRNLGGQDMLCQFGEPASVHTKDHLLAVTETVAQLQLTGLVLVGTLTSHLDSTLIDEALAAKHLGTRVVGVPASLDNDFPFVQQAVGYDTTARTLSGFLGDVGKLTEHTGDQWIFVRIVGDAAAHLAVECTLQAHPNLVMLSGGNSLGEHLESIVKYICDLIVSRHKEGKNHGVLLLPSGFVLDILEMRQLFREIMEIMEGDSYETGWSAISYIAAKLKPSSAALFEVFPRDVQYEICFGSRERDSRMMPNLKRISFDRLLLRFVQIELGRRRRLGHFVEDFFRGSCYPMLHQARSAMPTNFDCDLAYTLGWGAAMLVDLGKGGQLVHASHLEEDVEQWRVGGIPLTSLLRVEIDEETGETSPSPSPIQLLKQRGVTRPFAGIRAPRDRVAIYLGPVQFSGSVAASADSRRTWAMVNFPLQDPVEKLREIAGLCSELQSTMALAKAESTLYAVNSLLTNAVSVLDSYKTLSEANSRQKQSLADIPMETRSQKKGKDKSAQVTSTLSLDPHRGGRSPVMKALRGPVQPPGGAARSGATERTRLPPAGCAGGRRAWGSPTASAPARSAPWTPRGPPAGSAGGPRRAARPAPSL</sequence>
<dbReference type="InterPro" id="IPR035966">
    <property type="entry name" value="PKF_sf"/>
</dbReference>
<evidence type="ECO:0000256" key="3">
    <source>
        <dbReference type="ARBA" id="ARBA00022723"/>
    </source>
</evidence>
<dbReference type="Gene3D" id="3.40.50.460">
    <property type="entry name" value="Phosphofructokinase domain"/>
    <property type="match status" value="1"/>
</dbReference>
<dbReference type="PANTHER" id="PTHR43650:SF17">
    <property type="entry name" value="PYROPHOSPHATE--FRUCTOSE 6-PHOSPHATE 1-PHOSPHOTRANSFERASE SUBUNIT ALPHA 1"/>
    <property type="match status" value="1"/>
</dbReference>
<evidence type="ECO:0000259" key="8">
    <source>
        <dbReference type="Pfam" id="PF00365"/>
    </source>
</evidence>
<dbReference type="Proteomes" id="UP001189429">
    <property type="component" value="Unassembled WGS sequence"/>
</dbReference>
<evidence type="ECO:0000256" key="2">
    <source>
        <dbReference type="ARBA" id="ARBA00022679"/>
    </source>
</evidence>
<gene>
    <name evidence="9" type="ORF">PCOR1329_LOCUS80306</name>
</gene>
<keyword evidence="10" id="KW-1185">Reference proteome</keyword>
<protein>
    <recommendedName>
        <fullName evidence="8">Phosphofructokinase domain-containing protein</fullName>
    </recommendedName>
</protein>
<dbReference type="Gene3D" id="1.10.10.480">
    <property type="entry name" value="Phosphofructokinase, domain 3"/>
    <property type="match status" value="1"/>
</dbReference>
<feature type="region of interest" description="Disordered" evidence="7">
    <location>
        <begin position="982"/>
        <end position="1101"/>
    </location>
</feature>
<keyword evidence="5" id="KW-0460">Magnesium</keyword>
<keyword evidence="3" id="KW-0479">Metal-binding</keyword>
<evidence type="ECO:0000313" key="9">
    <source>
        <dbReference type="EMBL" id="CAK0904201.1"/>
    </source>
</evidence>
<dbReference type="SUPFAM" id="SSF53784">
    <property type="entry name" value="Phosphofructokinase"/>
    <property type="match status" value="2"/>
</dbReference>
<keyword evidence="2" id="KW-0808">Transferase</keyword>
<name>A0ABN9XVX9_9DINO</name>
<evidence type="ECO:0000256" key="6">
    <source>
        <dbReference type="ARBA" id="ARBA00023152"/>
    </source>
</evidence>
<evidence type="ECO:0000256" key="5">
    <source>
        <dbReference type="ARBA" id="ARBA00022842"/>
    </source>
</evidence>
<dbReference type="Gene3D" id="3.40.50.450">
    <property type="match status" value="2"/>
</dbReference>
<dbReference type="PANTHER" id="PTHR43650">
    <property type="entry name" value="PYROPHOSPHATE--FRUCTOSE 6-PHOSPHATE 1-PHOSPHOTRANSFERASE"/>
    <property type="match status" value="1"/>
</dbReference>
<comment type="caution">
    <text evidence="9">The sequence shown here is derived from an EMBL/GenBank/DDBJ whole genome shotgun (WGS) entry which is preliminary data.</text>
</comment>
<evidence type="ECO:0000256" key="1">
    <source>
        <dbReference type="ARBA" id="ARBA00022490"/>
    </source>
</evidence>
<dbReference type="EMBL" id="CAUYUJ010021370">
    <property type="protein sequence ID" value="CAK0904201.1"/>
    <property type="molecule type" value="Genomic_DNA"/>
</dbReference>